<dbReference type="SUPFAM" id="SSF53167">
    <property type="entry name" value="Purine and uridine phosphorylases"/>
    <property type="match status" value="1"/>
</dbReference>
<dbReference type="Gene3D" id="1.25.40.20">
    <property type="entry name" value="Ankyrin repeat-containing domain"/>
    <property type="match status" value="1"/>
</dbReference>
<dbReference type="SMART" id="SM00248">
    <property type="entry name" value="ANK"/>
    <property type="match status" value="5"/>
</dbReference>
<dbReference type="PROSITE" id="PS50088">
    <property type="entry name" value="ANK_REPEAT"/>
    <property type="match status" value="3"/>
</dbReference>
<gene>
    <name evidence="5" type="ORF">AWRI4233_LOCUS4412</name>
</gene>
<dbReference type="InterPro" id="IPR036770">
    <property type="entry name" value="Ankyrin_rpt-contain_sf"/>
</dbReference>
<dbReference type="OrthoDB" id="1577640at2759"/>
<dbReference type="Proteomes" id="UP000714618">
    <property type="component" value="Unassembled WGS sequence"/>
</dbReference>
<dbReference type="Pfam" id="PF22939">
    <property type="entry name" value="WHD_GPIID"/>
    <property type="match status" value="1"/>
</dbReference>
<keyword evidence="6" id="KW-1185">Reference proteome</keyword>
<dbReference type="Pfam" id="PF12796">
    <property type="entry name" value="Ank_2"/>
    <property type="match status" value="2"/>
</dbReference>
<dbReference type="PRINTS" id="PR01415">
    <property type="entry name" value="ANKYRIN"/>
</dbReference>
<evidence type="ECO:0000313" key="6">
    <source>
        <dbReference type="Proteomes" id="UP000714618"/>
    </source>
</evidence>
<dbReference type="SMART" id="SM00382">
    <property type="entry name" value="AAA"/>
    <property type="match status" value="1"/>
</dbReference>
<dbReference type="SUPFAM" id="SSF48403">
    <property type="entry name" value="Ankyrin repeat"/>
    <property type="match status" value="1"/>
</dbReference>
<dbReference type="GO" id="GO:0003824">
    <property type="term" value="F:catalytic activity"/>
    <property type="evidence" value="ECO:0007669"/>
    <property type="project" value="InterPro"/>
</dbReference>
<organism evidence="5 6">
    <name type="scientific">Aureobasidium mustum</name>
    <dbReference type="NCBI Taxonomy" id="2773714"/>
    <lineage>
        <taxon>Eukaryota</taxon>
        <taxon>Fungi</taxon>
        <taxon>Dikarya</taxon>
        <taxon>Ascomycota</taxon>
        <taxon>Pezizomycotina</taxon>
        <taxon>Dothideomycetes</taxon>
        <taxon>Dothideomycetidae</taxon>
        <taxon>Dothideales</taxon>
        <taxon>Saccotheciaceae</taxon>
        <taxon>Aureobasidium</taxon>
    </lineage>
</organism>
<protein>
    <recommendedName>
        <fullName evidence="4">AAA+ ATPase domain-containing protein</fullName>
    </recommendedName>
</protein>
<dbReference type="Pfam" id="PF24883">
    <property type="entry name" value="NPHP3_N"/>
    <property type="match status" value="1"/>
</dbReference>
<feature type="region of interest" description="Disordered" evidence="3">
    <location>
        <begin position="961"/>
        <end position="995"/>
    </location>
</feature>
<feature type="repeat" description="ANK" evidence="2">
    <location>
        <begin position="828"/>
        <end position="860"/>
    </location>
</feature>
<dbReference type="PANTHER" id="PTHR10039">
    <property type="entry name" value="AMELOGENIN"/>
    <property type="match status" value="1"/>
</dbReference>
<dbReference type="Gene3D" id="3.40.50.1580">
    <property type="entry name" value="Nucleoside phosphorylase domain"/>
    <property type="match status" value="1"/>
</dbReference>
<evidence type="ECO:0000259" key="4">
    <source>
        <dbReference type="SMART" id="SM00382"/>
    </source>
</evidence>
<feature type="repeat" description="ANK" evidence="2">
    <location>
        <begin position="861"/>
        <end position="893"/>
    </location>
</feature>
<feature type="compositionally biased region" description="Basic and acidic residues" evidence="3">
    <location>
        <begin position="970"/>
        <end position="985"/>
    </location>
</feature>
<comment type="caution">
    <text evidence="5">The sequence shown here is derived from an EMBL/GenBank/DDBJ whole genome shotgun (WGS) entry which is preliminary data.</text>
</comment>
<evidence type="ECO:0000313" key="5">
    <source>
        <dbReference type="EMBL" id="CAD0093851.1"/>
    </source>
</evidence>
<dbReference type="InterPro" id="IPR054471">
    <property type="entry name" value="GPIID_WHD"/>
</dbReference>
<evidence type="ECO:0000256" key="1">
    <source>
        <dbReference type="ARBA" id="ARBA00022737"/>
    </source>
</evidence>
<feature type="repeat" description="ANK" evidence="2">
    <location>
        <begin position="795"/>
        <end position="820"/>
    </location>
</feature>
<accession>A0A9N8JSJ6</accession>
<feature type="non-terminal residue" evidence="5">
    <location>
        <position position="2031"/>
    </location>
</feature>
<dbReference type="EMBL" id="CAIJEO010000005">
    <property type="protein sequence ID" value="CAD0093851.1"/>
    <property type="molecule type" value="Genomic_DNA"/>
</dbReference>
<dbReference type="InterPro" id="IPR002110">
    <property type="entry name" value="Ankyrin_rpt"/>
</dbReference>
<proteinExistence type="predicted"/>
<evidence type="ECO:0000256" key="3">
    <source>
        <dbReference type="SAM" id="MobiDB-lite"/>
    </source>
</evidence>
<keyword evidence="1" id="KW-0677">Repeat</keyword>
<name>A0A9N8JSJ6_9PEZI</name>
<keyword evidence="2" id="KW-0040">ANK repeat</keyword>
<dbReference type="Gene3D" id="3.40.50.300">
    <property type="entry name" value="P-loop containing nucleotide triphosphate hydrolases"/>
    <property type="match status" value="1"/>
</dbReference>
<reference evidence="5" key="1">
    <citation type="submission" date="2020-06" db="EMBL/GenBank/DDBJ databases">
        <authorList>
            <person name="Onetto C."/>
        </authorList>
    </citation>
    <scope>NUCLEOTIDE SEQUENCE</scope>
</reference>
<evidence type="ECO:0000256" key="2">
    <source>
        <dbReference type="PROSITE-ProRule" id="PRU00023"/>
    </source>
</evidence>
<feature type="domain" description="AAA+ ATPase" evidence="4">
    <location>
        <begin position="323"/>
        <end position="488"/>
    </location>
</feature>
<dbReference type="InterPro" id="IPR056884">
    <property type="entry name" value="NPHP3-like_N"/>
</dbReference>
<dbReference type="GO" id="GO:0009116">
    <property type="term" value="P:nucleoside metabolic process"/>
    <property type="evidence" value="ECO:0007669"/>
    <property type="project" value="InterPro"/>
</dbReference>
<dbReference type="PANTHER" id="PTHR10039:SF16">
    <property type="entry name" value="GPI INOSITOL-DEACYLASE"/>
    <property type="match status" value="1"/>
</dbReference>
<dbReference type="InterPro" id="IPR027417">
    <property type="entry name" value="P-loop_NTPase"/>
</dbReference>
<sequence>ENSVTMSDTQQYTVGWICAIAAEYTAALQFLDEEHDNSAHVSADDRNIYTLGKMSGHNVVIAVLPDGEYGLSSAASLAKDMLNSFPDIRIGLMVGIGSGAPTAKHDIRLGDIVVSNGIPGGVYQYDYDKTIQGRSFQQIGVLNQPPTEVRIAVSALESRYVRRGHQIDANITASMKDATIRDTIANEEGVMCFETEAAGLIDHMPCLIVRGICDYSDSHENKEWQGYAAMTAAAYTKDLLAEMKPSRVEQEKRIRKTLESTRDRSTNHNDEFILTSDKVGHITKWLSAPDPSTNHIRASEKHHYGTGLWFIHGDAFQEWKRRPGSFLWLYGIPGCGKTVLSSTIIEHLQKDTTCQELFYFYFDFTDFNKQSLDSLLRSLVYQVYRSRPESRQRLEELWAFYDQGDRQASTSSLQNELLAMLSGIDDICIVLDALDESVSRNGVLAWLKMLIKSTHCRILVTSRREEDIESALQSWTRAEQRLLIPQNEVNKDISVYVKDQIRNGYELERWRSRPDVQDEIEATLVNRADGIVCLDWPAMSRALANSPKTLDETYSRILDSIPEAHTQHATTIFRVLMWSKRPLRAEEIVDVIAVNIDEKPAFDPQNRLPVPREILRLCRGLVTISPVVDVTDSEHREQNWQFQLAHFSVREFLTSDHIDARYRHCMDQSSANAHLAKICLAYLSMLASQGLSLSEIRSRFPFAQYSARYWSDHARATEATDHDFSVAVRSFFDPGNAVFAICCRLFDPDRPELIPSDDTTTGLPDPLYVASLLGLEQAVETLLQNGQDVNVKCGRYGNPLQAASFAGHYEIVRILLDRGAVAPARGGQYDNALQAASFAGHHEIVRILLDRGAVVTARGGQCGNALHAAAFNGSYKIVQMLLSHGADVDARDEGWTPLNRAADEGHLEVEQHWTNSNTFSSRKEHLEIIELLLDSGAKINGHGTEPSDAIWGASQRGHEQILQVQHARASRHEGHSSVADSEFHDSGYSSNQTRPMVEDHKDVDLQHIDDDLESIATVETDIQSSTESIALSNVREAAAREVARAFIGDDEISKLYDEGIKRMQGARFIENHRRLLKLFYLEATKDAEVASHHVVLRFLRSRIARIRVSARIIQAKDPLNDELELAEDRDRSLQFIEDHLTQADKERNTSHWTEAQQSDFHDQEGIIPDPGEDASASLPHESLRLDLLAIDLNDDEDFDDFDVDNEEEAGLRVDDMPALGKTAAFLMNGRAFQIYRNNLQRFVYGRSLAPTAFQRALNASDLPTAIKLLEDEFEAVTQPRSAFEWIREPLAMGFTPTEVVELIIEERDEAPWIRYDLPVLELLPMDIAYHRPGCFHNPDPSVSSRDSEDRTPTLETISRIVSEMCGLGGVIPLLKARHLWDGHATFSAETARVSYQDATSTEPVLEDETGKKLLNRIRDALDRITVLIAWLQQHNLICDRFVIIKDAAKGASVEAVSVPLRVLAELKSNLEALSTSFDTSTADQIQVLLIRTSLGLLRLVCDVGSGNLNIPDSLELALDSAALAVQVVCVGMLSFSHAHLGKLDPFFLMHSIDAIELNGIDGPLSSRLSLGLRLKDLSCVGDMLGGPVMVFTRDKQPAAERHDLLTSLENLFELWGPGKLLVDQSSPTGRNLCGAVIGGGLVFQPSTHTSIFHWSQGAPEDVQSLTHGRRFGVDDVIAIGAFSVNQGCPFSQTCDTILPRLDTTTQPRTLGTFPEHWDLEEIQLGLSGGFYAMLALNSTWIKKAGRTKKRQIFENEWDLNTLEAPLGLLISVCTGVAQRVPLREVIGEVMPAMVAAMRKRPVEWDQLVAQGHDIANEYKKSTFRVWYNALQPPQRNALDRVANYVFKRICWTGVNHEEKLVVACPSAGDACGCIHMPREQNLPLASILKDSDQCATFACTTARCIETDRHKCRNSNHPKWQNKAPLLITSVCQYQRSNPEEWTRLPQQRLQDGRQYWMGRVGDHRKFVAGVRRNPGSPALLTLSDSLCRGSFLRLALERAERMRKSCCIRLLEKNLSDDVDAEEVFVLSSA</sequence>
<dbReference type="InterPro" id="IPR003593">
    <property type="entry name" value="AAA+_ATPase"/>
</dbReference>
<dbReference type="PROSITE" id="PS50297">
    <property type="entry name" value="ANK_REP_REGION"/>
    <property type="match status" value="2"/>
</dbReference>
<dbReference type="InterPro" id="IPR035994">
    <property type="entry name" value="Nucleoside_phosphorylase_sf"/>
</dbReference>
<dbReference type="SUPFAM" id="SSF52540">
    <property type="entry name" value="P-loop containing nucleoside triphosphate hydrolases"/>
    <property type="match status" value="1"/>
</dbReference>